<dbReference type="PANTHER" id="PTHR35788:SF1">
    <property type="entry name" value="EXPORTED PROTEIN"/>
    <property type="match status" value="1"/>
</dbReference>
<dbReference type="AlphaFoldDB" id="A0A916QG22"/>
<reference evidence="2" key="2">
    <citation type="journal article" date="2021" name="Data Brief">
        <title>Draft genome sequence data of the facultative, thermophilic, xylanolytic bacterium Paenibacillus sp. strain DA-C8.</title>
        <authorList>
            <person name="Chhe C."/>
            <person name="Uke A."/>
            <person name="Baramee S."/>
            <person name="Ungkulpasvich U."/>
            <person name="Tachaapaikoon C."/>
            <person name="Pason P."/>
            <person name="Waeonukul R."/>
            <person name="Ratanakhanokchai K."/>
            <person name="Kosugi A."/>
        </authorList>
    </citation>
    <scope>NUCLEOTIDE SEQUENCE</scope>
    <source>
        <strain evidence="2">DA-C8</strain>
    </source>
</reference>
<dbReference type="PANTHER" id="PTHR35788">
    <property type="entry name" value="EXPORTED PROTEIN-RELATED"/>
    <property type="match status" value="1"/>
</dbReference>
<dbReference type="Proteomes" id="UP000654993">
    <property type="component" value="Unassembled WGS sequence"/>
</dbReference>
<feature type="region of interest" description="Disordered" evidence="1">
    <location>
        <begin position="270"/>
        <end position="300"/>
    </location>
</feature>
<name>A0A916QG22_9BACL</name>
<evidence type="ECO:0000313" key="2">
    <source>
        <dbReference type="EMBL" id="GFR37861.1"/>
    </source>
</evidence>
<dbReference type="InterPro" id="IPR052913">
    <property type="entry name" value="Glycopeptide_resist_protein"/>
</dbReference>
<organism evidence="2 3">
    <name type="scientific">Insulibacter thermoxylanivorax</name>
    <dbReference type="NCBI Taxonomy" id="2749268"/>
    <lineage>
        <taxon>Bacteria</taxon>
        <taxon>Bacillati</taxon>
        <taxon>Bacillota</taxon>
        <taxon>Bacilli</taxon>
        <taxon>Bacillales</taxon>
        <taxon>Paenibacillaceae</taxon>
        <taxon>Insulibacter</taxon>
    </lineage>
</organism>
<dbReference type="InterPro" id="IPR007391">
    <property type="entry name" value="Vancomycin_resist_VanW"/>
</dbReference>
<evidence type="ECO:0000256" key="1">
    <source>
        <dbReference type="SAM" id="MobiDB-lite"/>
    </source>
</evidence>
<feature type="compositionally biased region" description="Basic and acidic residues" evidence="1">
    <location>
        <begin position="270"/>
        <end position="283"/>
    </location>
</feature>
<dbReference type="EMBL" id="BMAQ01000008">
    <property type="protein sequence ID" value="GFR37861.1"/>
    <property type="molecule type" value="Genomic_DNA"/>
</dbReference>
<proteinExistence type="predicted"/>
<comment type="caution">
    <text evidence="2">The sequence shown here is derived from an EMBL/GenBank/DDBJ whole genome shotgun (WGS) entry which is preliminary data.</text>
</comment>
<evidence type="ECO:0000313" key="3">
    <source>
        <dbReference type="Proteomes" id="UP000654993"/>
    </source>
</evidence>
<reference evidence="2" key="1">
    <citation type="submission" date="2020-08" db="EMBL/GenBank/DDBJ databases">
        <authorList>
            <person name="Uke A."/>
            <person name="Chhe C."/>
            <person name="Baramee S."/>
            <person name="Kosugi A."/>
        </authorList>
    </citation>
    <scope>NUCLEOTIDE SEQUENCE</scope>
    <source>
        <strain evidence="2">DA-C8</strain>
    </source>
</reference>
<feature type="compositionally biased region" description="Basic residues" evidence="1">
    <location>
        <begin position="291"/>
        <end position="300"/>
    </location>
</feature>
<gene>
    <name evidence="2" type="ORF">PRECH8_11570</name>
</gene>
<dbReference type="Pfam" id="PF04294">
    <property type="entry name" value="VanW"/>
    <property type="match status" value="1"/>
</dbReference>
<accession>A0A916QG22</accession>
<sequence>MESLKPIKRSRLRIFLGKRYYRLRRYLEWHLDGKTYALRRESQQLPYLAFTHRTPLLRQLKDVDMWMQYNKIHNLKIAASRLNGIIVRPGETFSYWRIIGKPTRRKGYLDGMVLSYGRVISGVGGGLCQMSNLIYWMTLHTPLTVTERHRHSYDVFPDAGRTQPFGSGATCAYNYLDLQIRNDTNSTYQLIVYLTDTHLVGEWRSELPQTRTYEVYERDHLITCEYWGAYVRHNTIYRRVYNLDHELIDDEYITENHAIMMYEPLLQEGRPEQLGHAKEESRQQDQPLRHPQQKRQQKPN</sequence>
<protein>
    <recommendedName>
        <fullName evidence="4">Vancomycin resistance protein VanW</fullName>
    </recommendedName>
</protein>
<keyword evidence="3" id="KW-1185">Reference proteome</keyword>
<evidence type="ECO:0008006" key="4">
    <source>
        <dbReference type="Google" id="ProtNLM"/>
    </source>
</evidence>